<dbReference type="EMBL" id="BGPR01001519">
    <property type="protein sequence ID" value="GBM55876.1"/>
    <property type="molecule type" value="Genomic_DNA"/>
</dbReference>
<feature type="region of interest" description="Disordered" evidence="1">
    <location>
        <begin position="57"/>
        <end position="76"/>
    </location>
</feature>
<dbReference type="AlphaFoldDB" id="A0A4Y2GSZ3"/>
<evidence type="ECO:0000313" key="3">
    <source>
        <dbReference type="Proteomes" id="UP000499080"/>
    </source>
</evidence>
<gene>
    <name evidence="2" type="ORF">AVEN_2573_1</name>
</gene>
<accession>A0A4Y2GSZ3</accession>
<dbReference type="Proteomes" id="UP000499080">
    <property type="component" value="Unassembled WGS sequence"/>
</dbReference>
<proteinExistence type="predicted"/>
<comment type="caution">
    <text evidence="2">The sequence shown here is derived from an EMBL/GenBank/DDBJ whole genome shotgun (WGS) entry which is preliminary data.</text>
</comment>
<evidence type="ECO:0000256" key="1">
    <source>
        <dbReference type="SAM" id="MobiDB-lite"/>
    </source>
</evidence>
<reference evidence="2 3" key="1">
    <citation type="journal article" date="2019" name="Sci. Rep.">
        <title>Orb-weaving spider Araneus ventricosus genome elucidates the spidroin gene catalogue.</title>
        <authorList>
            <person name="Kono N."/>
            <person name="Nakamura H."/>
            <person name="Ohtoshi R."/>
            <person name="Moran D.A.P."/>
            <person name="Shinohara A."/>
            <person name="Yoshida Y."/>
            <person name="Fujiwara M."/>
            <person name="Mori M."/>
            <person name="Tomita M."/>
            <person name="Arakawa K."/>
        </authorList>
    </citation>
    <scope>NUCLEOTIDE SEQUENCE [LARGE SCALE GENOMIC DNA]</scope>
</reference>
<protein>
    <submittedName>
        <fullName evidence="2">Uncharacterized protein</fullName>
    </submittedName>
</protein>
<sequence length="76" mass="8434">MSLIFLKSEDAFDYLMPLTDESGDSDPEMIILTSDPDIVPNEEIGDACTSIEHGHTSFDEKLQEETAGTNEIVKEK</sequence>
<organism evidence="2 3">
    <name type="scientific">Araneus ventricosus</name>
    <name type="common">Orbweaver spider</name>
    <name type="synonym">Epeira ventricosa</name>
    <dbReference type="NCBI Taxonomy" id="182803"/>
    <lineage>
        <taxon>Eukaryota</taxon>
        <taxon>Metazoa</taxon>
        <taxon>Ecdysozoa</taxon>
        <taxon>Arthropoda</taxon>
        <taxon>Chelicerata</taxon>
        <taxon>Arachnida</taxon>
        <taxon>Araneae</taxon>
        <taxon>Araneomorphae</taxon>
        <taxon>Entelegynae</taxon>
        <taxon>Araneoidea</taxon>
        <taxon>Araneidae</taxon>
        <taxon>Araneus</taxon>
    </lineage>
</organism>
<name>A0A4Y2GSZ3_ARAVE</name>
<evidence type="ECO:0000313" key="2">
    <source>
        <dbReference type="EMBL" id="GBM55876.1"/>
    </source>
</evidence>
<keyword evidence="3" id="KW-1185">Reference proteome</keyword>